<name>A0ABY7BZS2_9HYPH</name>
<dbReference type="Proteomes" id="UP001164020">
    <property type="component" value="Chromosome"/>
</dbReference>
<reference evidence="1" key="1">
    <citation type="submission" date="2022-12" db="EMBL/GenBank/DDBJ databases">
        <title>Jiella pelagia sp. nov., isolated from phosphonate enriched culture of Northwest Pacific surface seawater.</title>
        <authorList>
            <person name="Shin D.Y."/>
            <person name="Hwang C.Y."/>
        </authorList>
    </citation>
    <scope>NUCLEOTIDE SEQUENCE</scope>
    <source>
        <strain evidence="1">HL-NP1</strain>
    </source>
</reference>
<evidence type="ECO:0000313" key="1">
    <source>
        <dbReference type="EMBL" id="WAP68595.1"/>
    </source>
</evidence>
<evidence type="ECO:0000313" key="2">
    <source>
        <dbReference type="Proteomes" id="UP001164020"/>
    </source>
</evidence>
<accession>A0ABY7BZS2</accession>
<dbReference type="EMBL" id="CP114029">
    <property type="protein sequence ID" value="WAP68595.1"/>
    <property type="molecule type" value="Genomic_DNA"/>
</dbReference>
<gene>
    <name evidence="1" type="ORF">OH818_25490</name>
</gene>
<organism evidence="1 2">
    <name type="scientific">Jiella pelagia</name>
    <dbReference type="NCBI Taxonomy" id="2986949"/>
    <lineage>
        <taxon>Bacteria</taxon>
        <taxon>Pseudomonadati</taxon>
        <taxon>Pseudomonadota</taxon>
        <taxon>Alphaproteobacteria</taxon>
        <taxon>Hyphomicrobiales</taxon>
        <taxon>Aurantimonadaceae</taxon>
        <taxon>Jiella</taxon>
    </lineage>
</organism>
<proteinExistence type="predicted"/>
<sequence length="168" mass="19407">MSFRRNCRSRRFGRLTEVKASFDVACHDPSIDRHEEDAMPTLADYPKTFRHIRLELAREKGHPAGSHHDGYDLVVPLAEDGRLDAAEWQKAEDKCRVRRFDDDVTDAVGILTRNEGGHWVFDYDRDLDADDEIGFRFEIERFVPGEYVSVVHGGAEHTYRVTFVRELG</sequence>
<dbReference type="RefSeq" id="WP_268881020.1">
    <property type="nucleotide sequence ID" value="NZ_CP114029.1"/>
</dbReference>
<keyword evidence="2" id="KW-1185">Reference proteome</keyword>
<protein>
    <submittedName>
        <fullName evidence="1">Uncharacterized protein</fullName>
    </submittedName>
</protein>